<name>A0A6F8YR52_9ACTN</name>
<evidence type="ECO:0000313" key="6">
    <source>
        <dbReference type="Proteomes" id="UP000503011"/>
    </source>
</evidence>
<keyword evidence="3" id="KW-0949">S-adenosyl-L-methionine</keyword>
<dbReference type="InterPro" id="IPR013216">
    <property type="entry name" value="Methyltransf_11"/>
</dbReference>
<dbReference type="SUPFAM" id="SSF53335">
    <property type="entry name" value="S-adenosyl-L-methionine-dependent methyltransferases"/>
    <property type="match status" value="1"/>
</dbReference>
<dbReference type="Gene3D" id="3.40.50.150">
    <property type="entry name" value="Vaccinia Virus protein VP39"/>
    <property type="match status" value="1"/>
</dbReference>
<organism evidence="5 6">
    <name type="scientific">Phytohabitans suffuscus</name>
    <dbReference type="NCBI Taxonomy" id="624315"/>
    <lineage>
        <taxon>Bacteria</taxon>
        <taxon>Bacillati</taxon>
        <taxon>Actinomycetota</taxon>
        <taxon>Actinomycetes</taxon>
        <taxon>Micromonosporales</taxon>
        <taxon>Micromonosporaceae</taxon>
    </lineage>
</organism>
<sequence>MAQPTIDPVQIKQQQRRTWDAVSAGWEASTEVFERYASRVTARLLDLGGVRDGQAVLDIGTGLGEPALSAGRLVGPGGRVLGIDLSPAMVGAARRRSAGVPAVAYEVADLEDSGRLPAGSFDVALSRWGLMFAVDHVAAFRAVARLLVPGGVLAASVWGPPAAAPVVAFGFAALSQLLRLPPPPPGTPGPFSMADPAALAADLAAAGFADAAVEELAVPFRFASTGRYVEFCRATTPPGLLDAIRERTGDADDPATWHAVGAAARERFADGDGLLLPSTALCLRAATPA</sequence>
<reference evidence="5 6" key="1">
    <citation type="submission" date="2020-03" db="EMBL/GenBank/DDBJ databases">
        <title>Whole genome shotgun sequence of Phytohabitans suffuscus NBRC 105367.</title>
        <authorList>
            <person name="Komaki H."/>
            <person name="Tamura T."/>
        </authorList>
    </citation>
    <scope>NUCLEOTIDE SEQUENCE [LARGE SCALE GENOMIC DNA]</scope>
    <source>
        <strain evidence="5 6">NBRC 105367</strain>
    </source>
</reference>
<evidence type="ECO:0000256" key="3">
    <source>
        <dbReference type="ARBA" id="ARBA00022691"/>
    </source>
</evidence>
<reference evidence="5 6" key="2">
    <citation type="submission" date="2020-03" db="EMBL/GenBank/DDBJ databases">
        <authorList>
            <person name="Ichikawa N."/>
            <person name="Kimura A."/>
            <person name="Kitahashi Y."/>
            <person name="Uohara A."/>
        </authorList>
    </citation>
    <scope>NUCLEOTIDE SEQUENCE [LARGE SCALE GENOMIC DNA]</scope>
    <source>
        <strain evidence="5 6">NBRC 105367</strain>
    </source>
</reference>
<dbReference type="CDD" id="cd02440">
    <property type="entry name" value="AdoMet_MTases"/>
    <property type="match status" value="1"/>
</dbReference>
<dbReference type="GO" id="GO:0032259">
    <property type="term" value="P:methylation"/>
    <property type="evidence" value="ECO:0007669"/>
    <property type="project" value="UniProtKB-KW"/>
</dbReference>
<evidence type="ECO:0000256" key="2">
    <source>
        <dbReference type="ARBA" id="ARBA00022679"/>
    </source>
</evidence>
<dbReference type="Pfam" id="PF08241">
    <property type="entry name" value="Methyltransf_11"/>
    <property type="match status" value="1"/>
</dbReference>
<dbReference type="EMBL" id="AP022871">
    <property type="protein sequence ID" value="BCB88536.1"/>
    <property type="molecule type" value="Genomic_DNA"/>
</dbReference>
<gene>
    <name evidence="5" type="ORF">Psuf_058490</name>
</gene>
<protein>
    <recommendedName>
        <fullName evidence="4">Methyltransferase type 11 domain-containing protein</fullName>
    </recommendedName>
</protein>
<evidence type="ECO:0000259" key="4">
    <source>
        <dbReference type="Pfam" id="PF08241"/>
    </source>
</evidence>
<dbReference type="PANTHER" id="PTHR43464:SF19">
    <property type="entry name" value="UBIQUINONE BIOSYNTHESIS O-METHYLTRANSFERASE, MITOCHONDRIAL"/>
    <property type="match status" value="1"/>
</dbReference>
<evidence type="ECO:0000256" key="1">
    <source>
        <dbReference type="ARBA" id="ARBA00022603"/>
    </source>
</evidence>
<accession>A0A6F8YR52</accession>
<dbReference type="PANTHER" id="PTHR43464">
    <property type="entry name" value="METHYLTRANSFERASE"/>
    <property type="match status" value="1"/>
</dbReference>
<keyword evidence="2" id="KW-0808">Transferase</keyword>
<dbReference type="InterPro" id="IPR029063">
    <property type="entry name" value="SAM-dependent_MTases_sf"/>
</dbReference>
<proteinExistence type="predicted"/>
<dbReference type="KEGG" id="psuu:Psuf_058490"/>
<keyword evidence="6" id="KW-1185">Reference proteome</keyword>
<dbReference type="AlphaFoldDB" id="A0A6F8YR52"/>
<feature type="domain" description="Methyltransferase type 11" evidence="4">
    <location>
        <begin position="57"/>
        <end position="154"/>
    </location>
</feature>
<evidence type="ECO:0000313" key="5">
    <source>
        <dbReference type="EMBL" id="BCB88536.1"/>
    </source>
</evidence>
<dbReference type="Proteomes" id="UP000503011">
    <property type="component" value="Chromosome"/>
</dbReference>
<dbReference type="RefSeq" id="WP_232075111.1">
    <property type="nucleotide sequence ID" value="NZ_AP022871.1"/>
</dbReference>
<keyword evidence="1" id="KW-0489">Methyltransferase</keyword>
<dbReference type="GO" id="GO:0008757">
    <property type="term" value="F:S-adenosylmethionine-dependent methyltransferase activity"/>
    <property type="evidence" value="ECO:0007669"/>
    <property type="project" value="InterPro"/>
</dbReference>